<protein>
    <submittedName>
        <fullName evidence="2">tRNA modification GTPase MnmE</fullName>
        <ecNumber evidence="2">3.6.5.-</ecNumber>
    </submittedName>
</protein>
<dbReference type="CDD" id="cd04164">
    <property type="entry name" value="trmE"/>
    <property type="match status" value="1"/>
</dbReference>
<dbReference type="AlphaFoldDB" id="A0A5C6FZ82"/>
<comment type="caution">
    <text evidence="2">The sequence shown here is derived from an EMBL/GenBank/DDBJ whole genome shotgun (WGS) entry which is preliminary data.</text>
</comment>
<dbReference type="InterPro" id="IPR027266">
    <property type="entry name" value="TrmE/GcvT-like"/>
</dbReference>
<dbReference type="EC" id="3.6.5.-" evidence="2"/>
<name>A0A5C6FZ82_9PLAN</name>
<accession>A0A5C6FZ82</accession>
<dbReference type="InterPro" id="IPR027417">
    <property type="entry name" value="P-loop_NTPase"/>
</dbReference>
<dbReference type="EMBL" id="SJPZ01000001">
    <property type="protein sequence ID" value="TWU66283.1"/>
    <property type="molecule type" value="Genomic_DNA"/>
</dbReference>
<dbReference type="GO" id="GO:0016787">
    <property type="term" value="F:hydrolase activity"/>
    <property type="evidence" value="ECO:0007669"/>
    <property type="project" value="UniProtKB-KW"/>
</dbReference>
<dbReference type="RefSeq" id="WP_146412948.1">
    <property type="nucleotide sequence ID" value="NZ_SJPZ01000001.1"/>
</dbReference>
<reference evidence="2 3" key="1">
    <citation type="submission" date="2019-02" db="EMBL/GenBank/DDBJ databases">
        <title>Deep-cultivation of Planctomycetes and their phenomic and genomic characterization uncovers novel biology.</title>
        <authorList>
            <person name="Wiegand S."/>
            <person name="Jogler M."/>
            <person name="Boedeker C."/>
            <person name="Pinto D."/>
            <person name="Vollmers J."/>
            <person name="Rivas-Marin E."/>
            <person name="Kohn T."/>
            <person name="Peeters S.H."/>
            <person name="Heuer A."/>
            <person name="Rast P."/>
            <person name="Oberbeckmann S."/>
            <person name="Bunk B."/>
            <person name="Jeske O."/>
            <person name="Meyerdierks A."/>
            <person name="Storesund J.E."/>
            <person name="Kallscheuer N."/>
            <person name="Luecker S."/>
            <person name="Lage O.M."/>
            <person name="Pohl T."/>
            <person name="Merkel B.J."/>
            <person name="Hornburger P."/>
            <person name="Mueller R.-W."/>
            <person name="Bruemmer F."/>
            <person name="Labrenz M."/>
            <person name="Spormann A.M."/>
            <person name="Op Den Camp H."/>
            <person name="Overmann J."/>
            <person name="Amann R."/>
            <person name="Jetten M.S.M."/>
            <person name="Mascher T."/>
            <person name="Medema M.H."/>
            <person name="Devos D.P."/>
            <person name="Kaster A.-K."/>
            <person name="Ovreas L."/>
            <person name="Rohde M."/>
            <person name="Galperin M.Y."/>
            <person name="Jogler C."/>
        </authorList>
    </citation>
    <scope>NUCLEOTIDE SEQUENCE [LARGE SCALE GENOMIC DNA]</scope>
    <source>
        <strain evidence="2 3">V7</strain>
    </source>
</reference>
<dbReference type="SUPFAM" id="SSF103025">
    <property type="entry name" value="Folate-binding domain"/>
    <property type="match status" value="1"/>
</dbReference>
<feature type="domain" description="G" evidence="1">
    <location>
        <begin position="208"/>
        <end position="309"/>
    </location>
</feature>
<organism evidence="2 3">
    <name type="scientific">Crateriforma conspicua</name>
    <dbReference type="NCBI Taxonomy" id="2527996"/>
    <lineage>
        <taxon>Bacteria</taxon>
        <taxon>Pseudomonadati</taxon>
        <taxon>Planctomycetota</taxon>
        <taxon>Planctomycetia</taxon>
        <taxon>Planctomycetales</taxon>
        <taxon>Planctomycetaceae</taxon>
        <taxon>Crateriforma</taxon>
    </lineage>
</organism>
<evidence type="ECO:0000313" key="2">
    <source>
        <dbReference type="EMBL" id="TWU66283.1"/>
    </source>
</evidence>
<dbReference type="GO" id="GO:0005829">
    <property type="term" value="C:cytosol"/>
    <property type="evidence" value="ECO:0007669"/>
    <property type="project" value="TreeGrafter"/>
</dbReference>
<dbReference type="GO" id="GO:0005525">
    <property type="term" value="F:GTP binding"/>
    <property type="evidence" value="ECO:0007669"/>
    <property type="project" value="InterPro"/>
</dbReference>
<dbReference type="PANTHER" id="PTHR42714">
    <property type="entry name" value="TRNA MODIFICATION GTPASE GTPBP3"/>
    <property type="match status" value="1"/>
</dbReference>
<dbReference type="InterPro" id="IPR006073">
    <property type="entry name" value="GTP-bd"/>
</dbReference>
<dbReference type="Gene3D" id="3.40.50.300">
    <property type="entry name" value="P-loop containing nucleotide triphosphate hydrolases"/>
    <property type="match status" value="1"/>
</dbReference>
<dbReference type="OrthoDB" id="9805918at2"/>
<keyword evidence="2" id="KW-0378">Hydrolase</keyword>
<dbReference type="InterPro" id="IPR031168">
    <property type="entry name" value="G_TrmE"/>
</dbReference>
<gene>
    <name evidence="2" type="primary">mnmE_1</name>
    <name evidence="2" type="ORF">V7x_18460</name>
</gene>
<dbReference type="InterPro" id="IPR005225">
    <property type="entry name" value="Small_GTP-bd"/>
</dbReference>
<sequence>MWWLIAEAIFDVIPELPAPKPSPTVSTVARRLTGQGRSAVAVVQVHGPDAVSAIETNFKAASNTAWRTGQIRFGQWHGGRSDSGEDVVITPISDDQFEVHCHGGIAAVGRIMDDLSESGVQCSESQSSGETGANLLIREATDCLIHCTTRRTAGYAATQVRAGLARWTIDALDQLESDSQAAVVSLAQQADQILRHARWSTRLRDPFRVVLCGPANVGKSSLVNAIVGYQRSITYDQPGTTRDVLWTSTTLDGLPIRLADTAGLRHLVENKSNAISTDDRIEMSGIQHAQKVLAEADLLIEVTDLPNWKTAKSGSDFGDAWNVDSFLPPRSTTSNEPSIIRLVNKIDLNNDDLNDLMTSDHKDSVLWVSATTGQGLDELCLQIVGKLVPEFPSIDQPLAINSRQSQWLARLRPDQRPQQFRETLNALLTGQG</sequence>
<dbReference type="SUPFAM" id="SSF52540">
    <property type="entry name" value="P-loop containing nucleoside triphosphate hydrolases"/>
    <property type="match status" value="1"/>
</dbReference>
<dbReference type="GO" id="GO:0030488">
    <property type="term" value="P:tRNA methylation"/>
    <property type="evidence" value="ECO:0007669"/>
    <property type="project" value="TreeGrafter"/>
</dbReference>
<dbReference type="Pfam" id="PF01926">
    <property type="entry name" value="MMR_HSR1"/>
    <property type="match status" value="1"/>
</dbReference>
<dbReference type="NCBIfam" id="TIGR00231">
    <property type="entry name" value="small_GTP"/>
    <property type="match status" value="1"/>
</dbReference>
<proteinExistence type="predicted"/>
<evidence type="ECO:0000313" key="3">
    <source>
        <dbReference type="Proteomes" id="UP000316476"/>
    </source>
</evidence>
<dbReference type="PANTHER" id="PTHR42714:SF2">
    <property type="entry name" value="TRNA MODIFICATION GTPASE GTPBP3, MITOCHONDRIAL"/>
    <property type="match status" value="1"/>
</dbReference>
<dbReference type="Gene3D" id="3.30.1360.120">
    <property type="entry name" value="Probable tRNA modification gtpase trme, domain 1"/>
    <property type="match status" value="1"/>
</dbReference>
<dbReference type="GO" id="GO:0002098">
    <property type="term" value="P:tRNA wobble uridine modification"/>
    <property type="evidence" value="ECO:0007669"/>
    <property type="project" value="TreeGrafter"/>
</dbReference>
<evidence type="ECO:0000259" key="1">
    <source>
        <dbReference type="Pfam" id="PF01926"/>
    </source>
</evidence>
<dbReference type="Proteomes" id="UP000316476">
    <property type="component" value="Unassembled WGS sequence"/>
</dbReference>